<gene>
    <name evidence="2" type="ORF">Pr1d_19020</name>
</gene>
<evidence type="ECO:0000313" key="3">
    <source>
        <dbReference type="Proteomes" id="UP000323917"/>
    </source>
</evidence>
<organism evidence="2 3">
    <name type="scientific">Bythopirellula goksoeyrii</name>
    <dbReference type="NCBI Taxonomy" id="1400387"/>
    <lineage>
        <taxon>Bacteria</taxon>
        <taxon>Pseudomonadati</taxon>
        <taxon>Planctomycetota</taxon>
        <taxon>Planctomycetia</taxon>
        <taxon>Pirellulales</taxon>
        <taxon>Lacipirellulaceae</taxon>
        <taxon>Bythopirellula</taxon>
    </lineage>
</organism>
<sequence>MPGFWTHRAASNLMSMCVLVLSCALLDGCNRTKYRRAADRESYCLIESRETDPRWEVPIRTVEPQPASRMYFAAEQDCGLKPQDDPAAHQYMDYPDGFNNTKYYSKIGDKGYTENPMWAEFLPRNNEGEIELNQPLAMDLALLNSREYQTQYESVYLTALDLSSNRFEFDAQWFGGVGADFTATGEDLGDSRFLDVTASRLGFTKNLPGGGQFATGVLNNLFWDFGSSGIEGGSAALVTTFTQPLLRGAFRYVRLESLTQAERNLLYSVRDFARFRRLFYVDVATGYLNLLNRLQGIRNARSNVENLRQNLVEYNFYVQLEIKSQIERDQVFQQYQNGRSSLLGSEQGFAQALDAYRFQLGLPSWVPLELDESLLTQFELVNPEIITLQEESQELFISLMEYLPPTEAPRSVLQSTFDEYREIRDRVEAFVPEVDEELNKWIGQLKKVEMASLSADDRMDMEQQVSYAEDVEELLTEMKDALADRATFDKDLQELIHAASAEGLQATVDPLQVDDEERPMTPNGQAWEALQQAIGEQLRGELADLYLAQTLVRLFLIEIEPHDVQQESAITYALNNRLDVMNSKATVMDAFRRVEVAADALESDLTVSGGVTIGSDPSINNAYRFDSSANRYRVGVEFDGPLNRLNERNVYRATQIAYQRASRSYIADKDLVANEVREILRQLELSRLNFQIARQTLVAATRQVDQTQIDLRRSSAADSNLTLLLLGALDGQLSARNNLISNWVQYRIQKMNLFAALDMLYLDETGHWINEESGWEELANFHAIDPDYFPPQFSDEMAGIQDRASEEEDGQSVSDGEPELLPPPEMPPIPELIAP</sequence>
<dbReference type="Gene3D" id="1.20.1600.10">
    <property type="entry name" value="Outer membrane efflux proteins (OEP)"/>
    <property type="match status" value="2"/>
</dbReference>
<dbReference type="KEGG" id="bgok:Pr1d_19020"/>
<evidence type="ECO:0000313" key="2">
    <source>
        <dbReference type="EMBL" id="QEG34620.1"/>
    </source>
</evidence>
<dbReference type="InterPro" id="IPR010131">
    <property type="entry name" value="MdtP/NodT-like"/>
</dbReference>
<proteinExistence type="predicted"/>
<feature type="compositionally biased region" description="Pro residues" evidence="1">
    <location>
        <begin position="820"/>
        <end position="835"/>
    </location>
</feature>
<feature type="region of interest" description="Disordered" evidence="1">
    <location>
        <begin position="792"/>
        <end position="835"/>
    </location>
</feature>
<reference evidence="2 3" key="1">
    <citation type="submission" date="2019-08" db="EMBL/GenBank/DDBJ databases">
        <title>Deep-cultivation of Planctomycetes and their phenomic and genomic characterization uncovers novel biology.</title>
        <authorList>
            <person name="Wiegand S."/>
            <person name="Jogler M."/>
            <person name="Boedeker C."/>
            <person name="Pinto D."/>
            <person name="Vollmers J."/>
            <person name="Rivas-Marin E."/>
            <person name="Kohn T."/>
            <person name="Peeters S.H."/>
            <person name="Heuer A."/>
            <person name="Rast P."/>
            <person name="Oberbeckmann S."/>
            <person name="Bunk B."/>
            <person name="Jeske O."/>
            <person name="Meyerdierks A."/>
            <person name="Storesund J.E."/>
            <person name="Kallscheuer N."/>
            <person name="Luecker S."/>
            <person name="Lage O.M."/>
            <person name="Pohl T."/>
            <person name="Merkel B.J."/>
            <person name="Hornburger P."/>
            <person name="Mueller R.-W."/>
            <person name="Bruemmer F."/>
            <person name="Labrenz M."/>
            <person name="Spormann A.M."/>
            <person name="Op den Camp H."/>
            <person name="Overmann J."/>
            <person name="Amann R."/>
            <person name="Jetten M.S.M."/>
            <person name="Mascher T."/>
            <person name="Medema M.H."/>
            <person name="Devos D.P."/>
            <person name="Kaster A.-K."/>
            <person name="Ovreas L."/>
            <person name="Rohde M."/>
            <person name="Galperin M.Y."/>
            <person name="Jogler C."/>
        </authorList>
    </citation>
    <scope>NUCLEOTIDE SEQUENCE [LARGE SCALE GENOMIC DNA]</scope>
    <source>
        <strain evidence="2 3">Pr1d</strain>
    </source>
</reference>
<dbReference type="AlphaFoldDB" id="A0A5B9QAJ3"/>
<accession>A0A5B9QAJ3</accession>
<name>A0A5B9QAJ3_9BACT</name>
<dbReference type="SUPFAM" id="SSF56954">
    <property type="entry name" value="Outer membrane efflux proteins (OEP)"/>
    <property type="match status" value="2"/>
</dbReference>
<evidence type="ECO:0000256" key="1">
    <source>
        <dbReference type="SAM" id="MobiDB-lite"/>
    </source>
</evidence>
<dbReference type="PANTHER" id="PTHR30203:SF33">
    <property type="entry name" value="BLR4455 PROTEIN"/>
    <property type="match status" value="1"/>
</dbReference>
<dbReference type="EMBL" id="CP042913">
    <property type="protein sequence ID" value="QEG34620.1"/>
    <property type="molecule type" value="Genomic_DNA"/>
</dbReference>
<dbReference type="Proteomes" id="UP000323917">
    <property type="component" value="Chromosome"/>
</dbReference>
<dbReference type="PANTHER" id="PTHR30203">
    <property type="entry name" value="OUTER MEMBRANE CATION EFFLUX PROTEIN"/>
    <property type="match status" value="1"/>
</dbReference>
<keyword evidence="3" id="KW-1185">Reference proteome</keyword>
<protein>
    <submittedName>
        <fullName evidence="2">Outer membrane efflux protein</fullName>
    </submittedName>
</protein>